<dbReference type="EMBL" id="JADGIZ020000007">
    <property type="protein sequence ID" value="KAL2918334.1"/>
    <property type="molecule type" value="Genomic_DNA"/>
</dbReference>
<feature type="region of interest" description="Disordered" evidence="1">
    <location>
        <begin position="80"/>
        <end position="112"/>
    </location>
</feature>
<evidence type="ECO:0000313" key="3">
    <source>
        <dbReference type="Proteomes" id="UP001527925"/>
    </source>
</evidence>
<sequence>MKEKRWVAPTPPPNDIPATLGARPGNTSRPQPNHYRVHKWAKAVGAPAPDLSDPLPPVVIRVADPDADAAPVADSDVVMADAQAPAADTAADASPSKPASPARPASPAKAQE</sequence>
<reference evidence="2 3" key="1">
    <citation type="submission" date="2023-09" db="EMBL/GenBank/DDBJ databases">
        <title>Pangenome analysis of Batrachochytrium dendrobatidis and related Chytrids.</title>
        <authorList>
            <person name="Yacoub M.N."/>
            <person name="Stajich J.E."/>
            <person name="James T.Y."/>
        </authorList>
    </citation>
    <scope>NUCLEOTIDE SEQUENCE [LARGE SCALE GENOMIC DNA]</scope>
    <source>
        <strain evidence="2 3">JEL0888</strain>
    </source>
</reference>
<name>A0ABR4NFV0_9FUNG</name>
<dbReference type="Proteomes" id="UP001527925">
    <property type="component" value="Unassembled WGS sequence"/>
</dbReference>
<protein>
    <submittedName>
        <fullName evidence="2">Uncharacterized protein</fullName>
    </submittedName>
</protein>
<evidence type="ECO:0000313" key="2">
    <source>
        <dbReference type="EMBL" id="KAL2918334.1"/>
    </source>
</evidence>
<organism evidence="2 3">
    <name type="scientific">Polyrhizophydium stewartii</name>
    <dbReference type="NCBI Taxonomy" id="2732419"/>
    <lineage>
        <taxon>Eukaryota</taxon>
        <taxon>Fungi</taxon>
        <taxon>Fungi incertae sedis</taxon>
        <taxon>Chytridiomycota</taxon>
        <taxon>Chytridiomycota incertae sedis</taxon>
        <taxon>Chytridiomycetes</taxon>
        <taxon>Rhizophydiales</taxon>
        <taxon>Rhizophydiales incertae sedis</taxon>
        <taxon>Polyrhizophydium</taxon>
    </lineage>
</organism>
<comment type="caution">
    <text evidence="2">The sequence shown here is derived from an EMBL/GenBank/DDBJ whole genome shotgun (WGS) entry which is preliminary data.</text>
</comment>
<proteinExistence type="predicted"/>
<keyword evidence="3" id="KW-1185">Reference proteome</keyword>
<accession>A0ABR4NFV0</accession>
<feature type="region of interest" description="Disordered" evidence="1">
    <location>
        <begin position="1"/>
        <end position="33"/>
    </location>
</feature>
<gene>
    <name evidence="2" type="ORF">HK105_202261</name>
</gene>
<evidence type="ECO:0000256" key="1">
    <source>
        <dbReference type="SAM" id="MobiDB-lite"/>
    </source>
</evidence>